<reference evidence="1 2" key="1">
    <citation type="submission" date="2018-03" db="EMBL/GenBank/DDBJ databases">
        <title>Genomic Encyclopedia of Archaeal and Bacterial Type Strains, Phase II (KMG-II): from individual species to whole genera.</title>
        <authorList>
            <person name="Goeker M."/>
        </authorList>
    </citation>
    <scope>NUCLEOTIDE SEQUENCE [LARGE SCALE GENOMIC DNA]</scope>
    <source>
        <strain evidence="1 2">DSM 44720</strain>
    </source>
</reference>
<evidence type="ECO:0008006" key="3">
    <source>
        <dbReference type="Google" id="ProtNLM"/>
    </source>
</evidence>
<dbReference type="AlphaFoldDB" id="A0A2T0SZE7"/>
<keyword evidence="2" id="KW-1185">Reference proteome</keyword>
<evidence type="ECO:0000313" key="2">
    <source>
        <dbReference type="Proteomes" id="UP000239494"/>
    </source>
</evidence>
<organism evidence="1 2">
    <name type="scientific">Umezawaea tangerina</name>
    <dbReference type="NCBI Taxonomy" id="84725"/>
    <lineage>
        <taxon>Bacteria</taxon>
        <taxon>Bacillati</taxon>
        <taxon>Actinomycetota</taxon>
        <taxon>Actinomycetes</taxon>
        <taxon>Pseudonocardiales</taxon>
        <taxon>Pseudonocardiaceae</taxon>
        <taxon>Umezawaea</taxon>
    </lineage>
</organism>
<gene>
    <name evidence="1" type="ORF">CLV43_108174</name>
</gene>
<dbReference type="Proteomes" id="UP000239494">
    <property type="component" value="Unassembled WGS sequence"/>
</dbReference>
<sequence length="245" mass="26877">MAGPAVVRLAPLPPPFAGPCPQIRRAWRYLDATHKSVNGLLDSFNQVRVAAGTARGSNHGRLRRDEVDLLRAALVFTSSGLDACCQQLVRDALPTLIDRGGTAELKFVAYLKDQLHEPKPPEGLLDAVTAMHPREQLVKRYIEAKTRASFQGSRDLKDRVRDLLGISNKALPTSRFTALNGFFVARNDIVHQLDYVNPRSTSMKRHPRTAADVTRECNAVLALVADTILACAGLLRGRPGTAPRE</sequence>
<comment type="caution">
    <text evidence="1">The sequence shown here is derived from an EMBL/GenBank/DDBJ whole genome shotgun (WGS) entry which is preliminary data.</text>
</comment>
<accession>A0A2T0SZE7</accession>
<protein>
    <recommendedName>
        <fullName evidence="3">RiboL-PSP-HEPN domain-containing protein</fullName>
    </recommendedName>
</protein>
<dbReference type="EMBL" id="PVTF01000008">
    <property type="protein sequence ID" value="PRY38774.1"/>
    <property type="molecule type" value="Genomic_DNA"/>
</dbReference>
<evidence type="ECO:0000313" key="1">
    <source>
        <dbReference type="EMBL" id="PRY38774.1"/>
    </source>
</evidence>
<proteinExistence type="predicted"/>
<name>A0A2T0SZE7_9PSEU</name>